<dbReference type="EMBL" id="LS992241">
    <property type="protein sequence ID" value="SYX84095.1"/>
    <property type="molecule type" value="Genomic_DNA"/>
</dbReference>
<accession>A0A383RAF4</accession>
<proteinExistence type="predicted"/>
<gene>
    <name evidence="1" type="ORF">PBLR_12517</name>
</gene>
<sequence>MNLKKAIVATLVVSSMLTTLTGPIPAGAKAQEQKQSDHRTIQIDPKLAEKLNQAIKLFAGKDVELQKVGKRELIYNKVVAGLAEVRSVDGKYCVQFDSLKDKEIILWVGGQTTIDQISKQHQEEVLKWLKVIDAKYAKYAKKKYAFEQEVWVSKLNVRAFNPLDRVKLSKEKRYELKGKDFSTFSIDFDDDGQLKTDYLRIDFDKKELDPKLLSTVIAAAKTAFQHKFEMTSAQLAVNVFPITAHGKNKAEAAWVFHDGKVTVYADPNTGEIKGMYNEFGIRVRDHKGISEKEAKEAVAPLAKKLFNIDMNGHSVKWDEHRKDYYFTSKNGMNVRAALDANKKIVYICAGKAADAQFDGYVADMEVKSK</sequence>
<evidence type="ECO:0000313" key="2">
    <source>
        <dbReference type="Proteomes" id="UP000304148"/>
    </source>
</evidence>
<dbReference type="AlphaFoldDB" id="A0A383RAF4"/>
<dbReference type="Proteomes" id="UP000304148">
    <property type="component" value="Chromosome"/>
</dbReference>
<dbReference type="RefSeq" id="WP_138186050.1">
    <property type="nucleotide sequence ID" value="NZ_LS992241.1"/>
</dbReference>
<reference evidence="2" key="1">
    <citation type="submission" date="2018-08" db="EMBL/GenBank/DDBJ databases">
        <authorList>
            <person name="Chevrot R."/>
        </authorList>
    </citation>
    <scope>NUCLEOTIDE SEQUENCE [LARGE SCALE GENOMIC DNA]</scope>
</reference>
<name>A0A383RAF4_PAEAL</name>
<protein>
    <submittedName>
        <fullName evidence="1">Uncharacterized protein</fullName>
    </submittedName>
</protein>
<evidence type="ECO:0000313" key="1">
    <source>
        <dbReference type="EMBL" id="SYX84095.1"/>
    </source>
</evidence>
<organism evidence="1 2">
    <name type="scientific">Paenibacillus alvei</name>
    <name type="common">Bacillus alvei</name>
    <dbReference type="NCBI Taxonomy" id="44250"/>
    <lineage>
        <taxon>Bacteria</taxon>
        <taxon>Bacillati</taxon>
        <taxon>Bacillota</taxon>
        <taxon>Bacilli</taxon>
        <taxon>Bacillales</taxon>
        <taxon>Paenibacillaceae</taxon>
        <taxon>Paenibacillus</taxon>
    </lineage>
</organism>